<accession>A0A563DQP6</accession>
<name>A0A563DQP6_9MICO</name>
<dbReference type="PANTHER" id="PTHR48207:SF3">
    <property type="entry name" value="SUCCINATE--HYDROXYMETHYLGLUTARATE COA-TRANSFERASE"/>
    <property type="match status" value="1"/>
</dbReference>
<dbReference type="InterPro" id="IPR044855">
    <property type="entry name" value="CoA-Trfase_III_dom3_sf"/>
</dbReference>
<keyword evidence="1 2" id="KW-0808">Transferase</keyword>
<dbReference type="OrthoDB" id="9797653at2"/>
<gene>
    <name evidence="2" type="ORF">FGL98_24055</name>
</gene>
<keyword evidence="3" id="KW-1185">Reference proteome</keyword>
<dbReference type="EMBL" id="VCQV01000071">
    <property type="protein sequence ID" value="TWP32516.1"/>
    <property type="molecule type" value="Genomic_DNA"/>
</dbReference>
<dbReference type="InterPro" id="IPR023606">
    <property type="entry name" value="CoA-Trfase_III_dom_1_sf"/>
</dbReference>
<dbReference type="SUPFAM" id="SSF89796">
    <property type="entry name" value="CoA-transferase family III (CaiB/BaiF)"/>
    <property type="match status" value="1"/>
</dbReference>
<dbReference type="RefSeq" id="WP_146321289.1">
    <property type="nucleotide sequence ID" value="NZ_VCQV01000071.1"/>
</dbReference>
<protein>
    <submittedName>
        <fullName evidence="2">CoA transferase</fullName>
    </submittedName>
</protein>
<dbReference type="PANTHER" id="PTHR48207">
    <property type="entry name" value="SUCCINATE--HYDROXYMETHYLGLUTARATE COA-TRANSFERASE"/>
    <property type="match status" value="1"/>
</dbReference>
<dbReference type="InterPro" id="IPR050483">
    <property type="entry name" value="CoA-transferase_III_domain"/>
</dbReference>
<sequence length="412" mass="43920">MTPEHTPESGRSAAGTGALAGVRVVDLSRILAGPYCTQLLGDLGADVIKVERPMVGDDTRRWGPPFLAGAGGPTEESAYYLSANRNKRSIELDLSSADGQRAVVELLESADVLVENFKQGDLARAGLDYESLKERFPRLVYCSISGFGRTGPNAHRPGYDLLAQGWGGIMSLTGEPDGEPMKVAVGIVDIMTGMYAATAILAALRHRDRVGRGQQIDLALVDVMTAWLANEGVATLMTGENPVRRGNQHPSIVPYQVFAVSDGYLIIACGNDKQFAALCSVLKVKDLVTDQLFATNPARLQNRGELITLLTPVIAARERDELLAAMESAGVPGGPINTVAEAFADPQAVARGMRIEVPHQASSTGVVSLIGNPTKLSETPVEYRLPPPMRGEHTNQVLTELANISEGNSLNV</sequence>
<dbReference type="Proteomes" id="UP000320244">
    <property type="component" value="Unassembled WGS sequence"/>
</dbReference>
<reference evidence="2 3" key="1">
    <citation type="submission" date="2019-05" db="EMBL/GenBank/DDBJ databases">
        <authorList>
            <person name="Lee S.D."/>
        </authorList>
    </citation>
    <scope>NUCLEOTIDE SEQUENCE [LARGE SCALE GENOMIC DNA]</scope>
    <source>
        <strain evidence="2 3">C5-26</strain>
    </source>
</reference>
<evidence type="ECO:0000313" key="3">
    <source>
        <dbReference type="Proteomes" id="UP000320244"/>
    </source>
</evidence>
<dbReference type="Gene3D" id="3.40.50.10540">
    <property type="entry name" value="Crotonobetainyl-coa:carnitine coa-transferase, domain 1"/>
    <property type="match status" value="1"/>
</dbReference>
<dbReference type="GO" id="GO:0008410">
    <property type="term" value="F:CoA-transferase activity"/>
    <property type="evidence" value="ECO:0007669"/>
    <property type="project" value="TreeGrafter"/>
</dbReference>
<dbReference type="Gene3D" id="3.30.1540.10">
    <property type="entry name" value="formyl-coa transferase, domain 3"/>
    <property type="match status" value="1"/>
</dbReference>
<evidence type="ECO:0000313" key="2">
    <source>
        <dbReference type="EMBL" id="TWP32516.1"/>
    </source>
</evidence>
<organism evidence="2 3">
    <name type="scientific">Leekyejoonella antrihumi</name>
    <dbReference type="NCBI Taxonomy" id="1660198"/>
    <lineage>
        <taxon>Bacteria</taxon>
        <taxon>Bacillati</taxon>
        <taxon>Actinomycetota</taxon>
        <taxon>Actinomycetes</taxon>
        <taxon>Micrococcales</taxon>
        <taxon>Dermacoccaceae</taxon>
        <taxon>Leekyejoonella</taxon>
    </lineage>
</organism>
<dbReference type="AlphaFoldDB" id="A0A563DQP6"/>
<evidence type="ECO:0000256" key="1">
    <source>
        <dbReference type="ARBA" id="ARBA00022679"/>
    </source>
</evidence>
<dbReference type="Pfam" id="PF02515">
    <property type="entry name" value="CoA_transf_3"/>
    <property type="match status" value="1"/>
</dbReference>
<proteinExistence type="predicted"/>
<reference evidence="2 3" key="2">
    <citation type="submission" date="2019-08" db="EMBL/GenBank/DDBJ databases">
        <title>Jejuicoccus antrihumi gen. nov., sp. nov., a new member of the family Dermacoccaceae isolated from a cave.</title>
        <authorList>
            <person name="Schumann P."/>
            <person name="Kim I.S."/>
        </authorList>
    </citation>
    <scope>NUCLEOTIDE SEQUENCE [LARGE SCALE GENOMIC DNA]</scope>
    <source>
        <strain evidence="2 3">C5-26</strain>
    </source>
</reference>
<dbReference type="InterPro" id="IPR003673">
    <property type="entry name" value="CoA-Trfase_fam_III"/>
</dbReference>
<comment type="caution">
    <text evidence="2">The sequence shown here is derived from an EMBL/GenBank/DDBJ whole genome shotgun (WGS) entry which is preliminary data.</text>
</comment>